<protein>
    <submittedName>
        <fullName evidence="1">Uncharacterized protein</fullName>
    </submittedName>
</protein>
<dbReference type="RefSeq" id="WP_139168437.1">
    <property type="nucleotide sequence ID" value="NZ_FNHW01000002.1"/>
</dbReference>
<evidence type="ECO:0000313" key="2">
    <source>
        <dbReference type="Proteomes" id="UP000199544"/>
    </source>
</evidence>
<name>A0A1H0AA59_9BACL</name>
<dbReference type="Proteomes" id="UP000199544">
    <property type="component" value="Unassembled WGS sequence"/>
</dbReference>
<accession>A0A1H0AA59</accession>
<organism evidence="1 2">
    <name type="scientific">Fictibacillus solisalsi</name>
    <dbReference type="NCBI Taxonomy" id="459525"/>
    <lineage>
        <taxon>Bacteria</taxon>
        <taxon>Bacillati</taxon>
        <taxon>Bacillota</taxon>
        <taxon>Bacilli</taxon>
        <taxon>Bacillales</taxon>
        <taxon>Fictibacillaceae</taxon>
        <taxon>Fictibacillus</taxon>
    </lineage>
</organism>
<evidence type="ECO:0000313" key="1">
    <source>
        <dbReference type="EMBL" id="SDN30171.1"/>
    </source>
</evidence>
<gene>
    <name evidence="1" type="ORF">SAMN04488137_4000</name>
</gene>
<dbReference type="STRING" id="459525.SAMN04488137_4000"/>
<proteinExistence type="predicted"/>
<dbReference type="EMBL" id="FNHW01000002">
    <property type="protein sequence ID" value="SDN30171.1"/>
    <property type="molecule type" value="Genomic_DNA"/>
</dbReference>
<dbReference type="AlphaFoldDB" id="A0A1H0AA59"/>
<keyword evidence="2" id="KW-1185">Reference proteome</keyword>
<reference evidence="2" key="1">
    <citation type="submission" date="2016-10" db="EMBL/GenBank/DDBJ databases">
        <authorList>
            <person name="Varghese N."/>
            <person name="Submissions S."/>
        </authorList>
    </citation>
    <scope>NUCLEOTIDE SEQUENCE [LARGE SCALE GENOMIC DNA]</scope>
    <source>
        <strain evidence="2">CGMCC 1.6854</strain>
    </source>
</reference>
<sequence length="89" mass="10160">MGILVFLCLRALARKSAEFDETPFQAFISLLAVPKGMVFMINNSFFGTCVKVLQLCKMEVTEVFYDKTMFIVHDAAVQWIELKYGRVSI</sequence>